<dbReference type="Gene3D" id="1.20.1280.290">
    <property type="match status" value="1"/>
</dbReference>
<keyword evidence="4 5" id="KW-0472">Membrane</keyword>
<evidence type="ECO:0000313" key="6">
    <source>
        <dbReference type="EMBL" id="MFC5392530.1"/>
    </source>
</evidence>
<feature type="transmembrane region" description="Helical" evidence="5">
    <location>
        <begin position="86"/>
        <end position="106"/>
    </location>
</feature>
<evidence type="ECO:0000256" key="3">
    <source>
        <dbReference type="ARBA" id="ARBA00022989"/>
    </source>
</evidence>
<accession>A0ABW0H5N9</accession>
<keyword evidence="7" id="KW-1185">Reference proteome</keyword>
<dbReference type="Pfam" id="PF04193">
    <property type="entry name" value="PQ-loop"/>
    <property type="match status" value="1"/>
</dbReference>
<evidence type="ECO:0000313" key="7">
    <source>
        <dbReference type="Proteomes" id="UP001596104"/>
    </source>
</evidence>
<feature type="transmembrane region" description="Helical" evidence="5">
    <location>
        <begin position="62"/>
        <end position="80"/>
    </location>
</feature>
<feature type="transmembrane region" description="Helical" evidence="5">
    <location>
        <begin position="25"/>
        <end position="50"/>
    </location>
</feature>
<organism evidence="6 7">
    <name type="scientific">Bosea vestrisii</name>
    <dbReference type="NCBI Taxonomy" id="151416"/>
    <lineage>
        <taxon>Bacteria</taxon>
        <taxon>Pseudomonadati</taxon>
        <taxon>Pseudomonadota</taxon>
        <taxon>Alphaproteobacteria</taxon>
        <taxon>Hyphomicrobiales</taxon>
        <taxon>Boseaceae</taxon>
        <taxon>Bosea</taxon>
    </lineage>
</organism>
<proteinExistence type="predicted"/>
<comment type="subcellular location">
    <subcellularLocation>
        <location evidence="1">Membrane</location>
        <topology evidence="1">Multi-pass membrane protein</topology>
    </subcellularLocation>
</comment>
<dbReference type="RefSeq" id="WP_377007331.1">
    <property type="nucleotide sequence ID" value="NZ_JBHSLV010000012.1"/>
</dbReference>
<dbReference type="Proteomes" id="UP001596104">
    <property type="component" value="Unassembled WGS sequence"/>
</dbReference>
<sequence>MAIVRLSICARLSPLRSRSMRDMTMAWTTAAGAIAALCSMVSFVPQAWRIVKSRDTTSISPVMYSFTVAGFALWTLYGIGLGEWPLIVTNSICLLLASFILLMTLLPQAKKDAMADTVDPDA</sequence>
<name>A0ABW0H5N9_9HYPH</name>
<evidence type="ECO:0000256" key="5">
    <source>
        <dbReference type="SAM" id="Phobius"/>
    </source>
</evidence>
<dbReference type="NCBIfam" id="NF037968">
    <property type="entry name" value="SemiSWEET_2"/>
    <property type="match status" value="1"/>
</dbReference>
<reference evidence="7" key="1">
    <citation type="journal article" date="2019" name="Int. J. Syst. Evol. Microbiol.">
        <title>The Global Catalogue of Microorganisms (GCM) 10K type strain sequencing project: providing services to taxonomists for standard genome sequencing and annotation.</title>
        <authorList>
            <consortium name="The Broad Institute Genomics Platform"/>
            <consortium name="The Broad Institute Genome Sequencing Center for Infectious Disease"/>
            <person name="Wu L."/>
            <person name="Ma J."/>
        </authorList>
    </citation>
    <scope>NUCLEOTIDE SEQUENCE [LARGE SCALE GENOMIC DNA]</scope>
    <source>
        <strain evidence="7">CGMCC 1.16326</strain>
    </source>
</reference>
<keyword evidence="2 5" id="KW-0812">Transmembrane</keyword>
<evidence type="ECO:0000256" key="1">
    <source>
        <dbReference type="ARBA" id="ARBA00004141"/>
    </source>
</evidence>
<keyword evidence="3 5" id="KW-1133">Transmembrane helix</keyword>
<protein>
    <submittedName>
        <fullName evidence="6">SemiSWEET family sugar transporter</fullName>
    </submittedName>
</protein>
<evidence type="ECO:0000256" key="2">
    <source>
        <dbReference type="ARBA" id="ARBA00022692"/>
    </source>
</evidence>
<keyword evidence="6" id="KW-0762">Sugar transport</keyword>
<keyword evidence="6" id="KW-0813">Transport</keyword>
<comment type="caution">
    <text evidence="6">The sequence shown here is derived from an EMBL/GenBank/DDBJ whole genome shotgun (WGS) entry which is preliminary data.</text>
</comment>
<evidence type="ECO:0000256" key="4">
    <source>
        <dbReference type="ARBA" id="ARBA00023136"/>
    </source>
</evidence>
<dbReference type="InterPro" id="IPR047662">
    <property type="entry name" value="SemiSWEET"/>
</dbReference>
<gene>
    <name evidence="6" type="ORF">ACFPPC_07745</name>
</gene>
<dbReference type="EMBL" id="JBHSLV010000012">
    <property type="protein sequence ID" value="MFC5392530.1"/>
    <property type="molecule type" value="Genomic_DNA"/>
</dbReference>
<dbReference type="InterPro" id="IPR006603">
    <property type="entry name" value="PQ-loop_rpt"/>
</dbReference>